<comment type="caution">
    <text evidence="6">The sequence shown here is derived from an EMBL/GenBank/DDBJ whole genome shotgun (WGS) entry which is preliminary data.</text>
</comment>
<dbReference type="InterPro" id="IPR003439">
    <property type="entry name" value="ABC_transporter-like_ATP-bd"/>
</dbReference>
<dbReference type="AlphaFoldDB" id="A0A6N7XTE7"/>
<name>A0A6N7XTE7_9FIRM</name>
<dbReference type="InterPro" id="IPR003593">
    <property type="entry name" value="AAA+_ATPase"/>
</dbReference>
<dbReference type="RefSeq" id="WP_154439110.1">
    <property type="nucleotide sequence ID" value="NZ_JAHLPJ010000001.1"/>
</dbReference>
<evidence type="ECO:0000256" key="1">
    <source>
        <dbReference type="ARBA" id="ARBA00005417"/>
    </source>
</evidence>
<reference evidence="6 7" key="1">
    <citation type="submission" date="2019-09" db="EMBL/GenBank/DDBJ databases">
        <title>In-depth cultivation of the pig gut microbiome towards novel bacterial diversity and tailored functional studies.</title>
        <authorList>
            <person name="Wylensek D."/>
            <person name="Hitch T.C.A."/>
            <person name="Clavel T."/>
        </authorList>
    </citation>
    <scope>NUCLEOTIDE SEQUENCE [LARGE SCALE GENOMIC DNA]</scope>
    <source>
        <strain evidence="6 7">WCA3-693-APC-4?</strain>
    </source>
</reference>
<dbReference type="InterPro" id="IPR017871">
    <property type="entry name" value="ABC_transporter-like_CS"/>
</dbReference>
<keyword evidence="4 6" id="KW-0067">ATP-binding</keyword>
<keyword evidence="2" id="KW-0813">Transport</keyword>
<evidence type="ECO:0000259" key="5">
    <source>
        <dbReference type="PROSITE" id="PS50893"/>
    </source>
</evidence>
<evidence type="ECO:0000313" key="7">
    <source>
        <dbReference type="Proteomes" id="UP000469523"/>
    </source>
</evidence>
<dbReference type="PROSITE" id="PS50893">
    <property type="entry name" value="ABC_TRANSPORTER_2"/>
    <property type="match status" value="1"/>
</dbReference>
<evidence type="ECO:0000256" key="4">
    <source>
        <dbReference type="ARBA" id="ARBA00022840"/>
    </source>
</evidence>
<dbReference type="EMBL" id="VUNQ01000006">
    <property type="protein sequence ID" value="MSU00683.1"/>
    <property type="molecule type" value="Genomic_DNA"/>
</dbReference>
<gene>
    <name evidence="6" type="ORF">FYJ83_04270</name>
</gene>
<dbReference type="PANTHER" id="PTHR42734:SF17">
    <property type="entry name" value="METAL TRANSPORT SYSTEM ATP-BINDING PROTEIN TM_0124-RELATED"/>
    <property type="match status" value="1"/>
</dbReference>
<dbReference type="Proteomes" id="UP000469523">
    <property type="component" value="Unassembled WGS sequence"/>
</dbReference>
<dbReference type="PROSITE" id="PS00211">
    <property type="entry name" value="ABC_TRANSPORTER_1"/>
    <property type="match status" value="1"/>
</dbReference>
<sequence>MSLLICKDASFAYEGHTVISDLNFSVNSGDYLCIVGENGSGKSTLIKGLLRLKVPQRGSILMDEGLKSNEIGYLPQQTIVQKDFPASVYEVILSGRLSKMGIRPFYSKLDKTIAEENLVLLGIEHLRNKCYRELSGGQQQRVLLARALCATQKLLILDEPVAGLDPIVTQDLYKQIFKINREMGIAIIMVSHDVHSAVKYADLILHLKGQQIFFGKTSDYVKSSVGYGFLGGE</sequence>
<dbReference type="PANTHER" id="PTHR42734">
    <property type="entry name" value="METAL TRANSPORT SYSTEM ATP-BINDING PROTEIN TM_0124-RELATED"/>
    <property type="match status" value="1"/>
</dbReference>
<dbReference type="InterPro" id="IPR027417">
    <property type="entry name" value="P-loop_NTPase"/>
</dbReference>
<dbReference type="InterPro" id="IPR050153">
    <property type="entry name" value="Metal_Ion_Import_ABC"/>
</dbReference>
<organism evidence="6 7">
    <name type="scientific">Tissierella pigra</name>
    <dbReference type="NCBI Taxonomy" id="2607614"/>
    <lineage>
        <taxon>Bacteria</taxon>
        <taxon>Bacillati</taxon>
        <taxon>Bacillota</taxon>
        <taxon>Tissierellia</taxon>
        <taxon>Tissierellales</taxon>
        <taxon>Tissierellaceae</taxon>
        <taxon>Tissierella</taxon>
    </lineage>
</organism>
<dbReference type="GO" id="GO:0005524">
    <property type="term" value="F:ATP binding"/>
    <property type="evidence" value="ECO:0007669"/>
    <property type="project" value="UniProtKB-KW"/>
</dbReference>
<evidence type="ECO:0000313" key="6">
    <source>
        <dbReference type="EMBL" id="MSU00683.1"/>
    </source>
</evidence>
<dbReference type="SUPFAM" id="SSF52540">
    <property type="entry name" value="P-loop containing nucleoside triphosphate hydrolases"/>
    <property type="match status" value="1"/>
</dbReference>
<dbReference type="Gene3D" id="3.40.50.300">
    <property type="entry name" value="P-loop containing nucleotide triphosphate hydrolases"/>
    <property type="match status" value="1"/>
</dbReference>
<dbReference type="SMART" id="SM00382">
    <property type="entry name" value="AAA"/>
    <property type="match status" value="1"/>
</dbReference>
<proteinExistence type="inferred from homology"/>
<dbReference type="CDD" id="cd03235">
    <property type="entry name" value="ABC_Metallic_Cations"/>
    <property type="match status" value="1"/>
</dbReference>
<dbReference type="Pfam" id="PF00005">
    <property type="entry name" value="ABC_tran"/>
    <property type="match status" value="1"/>
</dbReference>
<keyword evidence="7" id="KW-1185">Reference proteome</keyword>
<evidence type="ECO:0000256" key="3">
    <source>
        <dbReference type="ARBA" id="ARBA00022741"/>
    </source>
</evidence>
<dbReference type="GO" id="GO:0016887">
    <property type="term" value="F:ATP hydrolysis activity"/>
    <property type="evidence" value="ECO:0007669"/>
    <property type="project" value="InterPro"/>
</dbReference>
<feature type="domain" description="ABC transporter" evidence="5">
    <location>
        <begin position="4"/>
        <end position="233"/>
    </location>
</feature>
<evidence type="ECO:0000256" key="2">
    <source>
        <dbReference type="ARBA" id="ARBA00022448"/>
    </source>
</evidence>
<accession>A0A6N7XTE7</accession>
<keyword evidence="3" id="KW-0547">Nucleotide-binding</keyword>
<comment type="similarity">
    <text evidence="1">Belongs to the ABC transporter superfamily.</text>
</comment>
<protein>
    <submittedName>
        <fullName evidence="6">Metal ABC transporter ATP-binding protein</fullName>
    </submittedName>
</protein>